<keyword evidence="1" id="KW-1133">Transmembrane helix</keyword>
<evidence type="ECO:0000256" key="1">
    <source>
        <dbReference type="SAM" id="Phobius"/>
    </source>
</evidence>
<protein>
    <submittedName>
        <fullName evidence="2">Uncharacterized protein</fullName>
    </submittedName>
</protein>
<dbReference type="AlphaFoldDB" id="A0A419R0G5"/>
<evidence type="ECO:0000313" key="2">
    <source>
        <dbReference type="EMBL" id="RJX66963.1"/>
    </source>
</evidence>
<dbReference type="Proteomes" id="UP000284322">
    <property type="component" value="Unassembled WGS sequence"/>
</dbReference>
<feature type="transmembrane region" description="Helical" evidence="1">
    <location>
        <begin position="34"/>
        <end position="55"/>
    </location>
</feature>
<keyword evidence="1" id="KW-0812">Transmembrane</keyword>
<evidence type="ECO:0000313" key="3">
    <source>
        <dbReference type="Proteomes" id="UP000284322"/>
    </source>
</evidence>
<proteinExistence type="predicted"/>
<sequence length="62" mass="6352">MGGLLAVFGGFFALQGAGIVMWPPESFMLANRNWIANGAIIGATGVLVLGAGLTIPRRHDAG</sequence>
<reference evidence="2 3" key="1">
    <citation type="submission" date="2018-09" db="EMBL/GenBank/DDBJ databases">
        <title>Altererythrobacter sp.Ery1 and Ery12, the genome sequencing of novel strains in genus Alterythrobacter.</title>
        <authorList>
            <person name="Cheng H."/>
            <person name="Wu Y.-H."/>
            <person name="Fang C."/>
            <person name="Xu X.-W."/>
        </authorList>
    </citation>
    <scope>NUCLEOTIDE SEQUENCE [LARGE SCALE GENOMIC DNA]</scope>
    <source>
        <strain evidence="2 3">Ery12</strain>
    </source>
</reference>
<keyword evidence="3" id="KW-1185">Reference proteome</keyword>
<gene>
    <name evidence="2" type="ORF">D6858_11515</name>
</gene>
<organism evidence="2 3">
    <name type="scientific">Tsuneonella suprasediminis</name>
    <dbReference type="NCBI Taxonomy" id="2306996"/>
    <lineage>
        <taxon>Bacteria</taxon>
        <taxon>Pseudomonadati</taxon>
        <taxon>Pseudomonadota</taxon>
        <taxon>Alphaproteobacteria</taxon>
        <taxon>Sphingomonadales</taxon>
        <taxon>Erythrobacteraceae</taxon>
        <taxon>Tsuneonella</taxon>
    </lineage>
</organism>
<accession>A0A419R0G5</accession>
<keyword evidence="1" id="KW-0472">Membrane</keyword>
<dbReference type="EMBL" id="RAHJ01000019">
    <property type="protein sequence ID" value="RJX66963.1"/>
    <property type="molecule type" value="Genomic_DNA"/>
</dbReference>
<comment type="caution">
    <text evidence="2">The sequence shown here is derived from an EMBL/GenBank/DDBJ whole genome shotgun (WGS) entry which is preliminary data.</text>
</comment>
<name>A0A419R0G5_9SPHN</name>